<evidence type="ECO:0000313" key="4">
    <source>
        <dbReference type="Proteomes" id="UP000272015"/>
    </source>
</evidence>
<dbReference type="GO" id="GO:0051920">
    <property type="term" value="F:peroxiredoxin activity"/>
    <property type="evidence" value="ECO:0007669"/>
    <property type="project" value="InterPro"/>
</dbReference>
<name>A0A3A5M870_9MICO</name>
<feature type="domain" description="AB hydrolase-1" evidence="2">
    <location>
        <begin position="23"/>
        <end position="249"/>
    </location>
</feature>
<evidence type="ECO:0000313" key="3">
    <source>
        <dbReference type="EMBL" id="RJT85160.1"/>
    </source>
</evidence>
<dbReference type="EC" id="4.1.1.44" evidence="3"/>
<dbReference type="GO" id="GO:0047575">
    <property type="term" value="F:4-carboxymuconolactone decarboxylase activity"/>
    <property type="evidence" value="ECO:0007669"/>
    <property type="project" value="UniProtKB-EC"/>
</dbReference>
<dbReference type="Gene3D" id="1.20.1290.10">
    <property type="entry name" value="AhpD-like"/>
    <property type="match status" value="1"/>
</dbReference>
<dbReference type="OrthoDB" id="9802489at2"/>
<dbReference type="PRINTS" id="PR00111">
    <property type="entry name" value="ABHYDROLASE"/>
</dbReference>
<evidence type="ECO:0000259" key="1">
    <source>
        <dbReference type="Pfam" id="PF02627"/>
    </source>
</evidence>
<keyword evidence="3" id="KW-0456">Lyase</keyword>
<dbReference type="RefSeq" id="WP_119976381.1">
    <property type="nucleotide sequence ID" value="NZ_JBHSQA010000004.1"/>
</dbReference>
<dbReference type="InterPro" id="IPR012788">
    <property type="entry name" value="Decarb_PcaC"/>
</dbReference>
<dbReference type="InterPro" id="IPR029032">
    <property type="entry name" value="AhpD-like"/>
</dbReference>
<dbReference type="SUPFAM" id="SSF69118">
    <property type="entry name" value="AhpD-like"/>
    <property type="match status" value="1"/>
</dbReference>
<dbReference type="EMBL" id="QZVS01000096">
    <property type="protein sequence ID" value="RJT85160.1"/>
    <property type="molecule type" value="Genomic_DNA"/>
</dbReference>
<dbReference type="PANTHER" id="PTHR33570:SF2">
    <property type="entry name" value="CARBOXYMUCONOLACTONE DECARBOXYLASE-LIKE DOMAIN-CONTAINING PROTEIN"/>
    <property type="match status" value="1"/>
</dbReference>
<keyword evidence="4" id="KW-1185">Reference proteome</keyword>
<dbReference type="InterPro" id="IPR052512">
    <property type="entry name" value="4CMD/NDH-1_regulator"/>
</dbReference>
<dbReference type="Gene3D" id="3.40.50.1820">
    <property type="entry name" value="alpha/beta hydrolase"/>
    <property type="match status" value="1"/>
</dbReference>
<dbReference type="PANTHER" id="PTHR33570">
    <property type="entry name" value="4-CARBOXYMUCONOLACTONE DECARBOXYLASE FAMILY PROTEIN"/>
    <property type="match status" value="1"/>
</dbReference>
<proteinExistence type="predicted"/>
<dbReference type="Pfam" id="PF12697">
    <property type="entry name" value="Abhydrolase_6"/>
    <property type="match status" value="1"/>
</dbReference>
<organism evidence="3 4">
    <name type="scientific">Cryobacterium melibiosiphilum</name>
    <dbReference type="NCBI Taxonomy" id="995039"/>
    <lineage>
        <taxon>Bacteria</taxon>
        <taxon>Bacillati</taxon>
        <taxon>Actinomycetota</taxon>
        <taxon>Actinomycetes</taxon>
        <taxon>Micrococcales</taxon>
        <taxon>Microbacteriaceae</taxon>
        <taxon>Cryobacterium</taxon>
    </lineage>
</organism>
<gene>
    <name evidence="3" type="primary">pcaC</name>
    <name evidence="3" type="ORF">D6T64_19680</name>
</gene>
<dbReference type="SUPFAM" id="SSF53474">
    <property type="entry name" value="alpha/beta-Hydrolases"/>
    <property type="match status" value="1"/>
</dbReference>
<protein>
    <submittedName>
        <fullName evidence="3">4-carboxymuconolactone decarboxylase</fullName>
        <ecNumber evidence="3">4.1.1.44</ecNumber>
    </submittedName>
</protein>
<dbReference type="Pfam" id="PF02627">
    <property type="entry name" value="CMD"/>
    <property type="match status" value="1"/>
</dbReference>
<accession>A0A3A5M870</accession>
<evidence type="ECO:0000259" key="2">
    <source>
        <dbReference type="Pfam" id="PF12697"/>
    </source>
</evidence>
<dbReference type="Proteomes" id="UP000272015">
    <property type="component" value="Unassembled WGS sequence"/>
</dbReference>
<dbReference type="InterPro" id="IPR003779">
    <property type="entry name" value="CMD-like"/>
</dbReference>
<dbReference type="AlphaFoldDB" id="A0A3A5M870"/>
<feature type="domain" description="Carboxymuconolactone decarboxylase-like" evidence="1">
    <location>
        <begin position="299"/>
        <end position="382"/>
    </location>
</feature>
<sequence length="397" mass="40785">MTQPAILCTVKPAGTGDINAPLIVLGPSLGTTADLWAAVVSSLAATHRVLRFDLPGHGFSPPATEPFTLEELADAVVGLVDSVGVTAFHYAGISLGGAVGLAIAARHPGRLASLAVFCSGSKIGTASAWTDRAAGVRASGTPSLVAGSAARWFAPDFLGRDPRAGSHALDQLLDIDDESYALACEALAVFDQTDALGGIRTPVLCISGEHDTVTPPAQLQELAARIPGARAVQLAGVAHLPALEQPIEVGALLGEWIAGAGAARSAASAHDAGMLVRRAVLGDAHVDRANASITPETADFQDFITRYAWGEIWTRPGLDRRTRSFLTIAALVTGGHEGELAMHVRAALTNGLSRAEISEAILHTAIYAGVPAANAAFVVARETFAGLDAATTPSETP</sequence>
<dbReference type="InterPro" id="IPR029058">
    <property type="entry name" value="AB_hydrolase_fold"/>
</dbReference>
<comment type="caution">
    <text evidence="3">The sequence shown here is derived from an EMBL/GenBank/DDBJ whole genome shotgun (WGS) entry which is preliminary data.</text>
</comment>
<dbReference type="NCBIfam" id="TIGR02425">
    <property type="entry name" value="decarb_PcaC"/>
    <property type="match status" value="1"/>
</dbReference>
<dbReference type="InterPro" id="IPR000073">
    <property type="entry name" value="AB_hydrolase_1"/>
</dbReference>
<reference evidence="3 4" key="1">
    <citation type="submission" date="2018-09" db="EMBL/GenBank/DDBJ databases">
        <title>Novel species of Cryobacterium.</title>
        <authorList>
            <person name="Liu Q."/>
            <person name="Xin Y.-H."/>
        </authorList>
    </citation>
    <scope>NUCLEOTIDE SEQUENCE [LARGE SCALE GENOMIC DNA]</scope>
    <source>
        <strain evidence="3 4">Hh39</strain>
    </source>
</reference>